<evidence type="ECO:0000256" key="1">
    <source>
        <dbReference type="SAM" id="MobiDB-lite"/>
    </source>
</evidence>
<gene>
    <name evidence="2" type="ORF">TGMAS_293320B</name>
</gene>
<proteinExistence type="predicted"/>
<protein>
    <submittedName>
        <fullName evidence="2">Uncharacterized protein</fullName>
    </submittedName>
</protein>
<dbReference type="AlphaFoldDB" id="A0A086QP76"/>
<name>A0A086QP76_TOXGO</name>
<dbReference type="Proteomes" id="UP000028821">
    <property type="component" value="Unassembled WGS sequence"/>
</dbReference>
<accession>A0A086QP76</accession>
<comment type="caution">
    <text evidence="2">The sequence shown here is derived from an EMBL/GenBank/DDBJ whole genome shotgun (WGS) entry which is preliminary data.</text>
</comment>
<reference evidence="2 3" key="1">
    <citation type="submission" date="2014-04" db="EMBL/GenBank/DDBJ databases">
        <authorList>
            <person name="Sibley D."/>
            <person name="Venepally P."/>
            <person name="Karamycheva S."/>
            <person name="Hadjithomas M."/>
            <person name="Khan A."/>
            <person name="Brunk B."/>
            <person name="Roos D."/>
            <person name="Caler E."/>
            <person name="Lorenzi H."/>
        </authorList>
    </citation>
    <scope>NUCLEOTIDE SEQUENCE [LARGE SCALE GENOMIC DNA]</scope>
    <source>
        <strain evidence="2 3">MAS</strain>
    </source>
</reference>
<dbReference type="EMBL" id="AEXC02001214">
    <property type="protein sequence ID" value="KFH14408.1"/>
    <property type="molecule type" value="Genomic_DNA"/>
</dbReference>
<dbReference type="VEuPathDB" id="ToxoDB:TGMAS_293320B"/>
<dbReference type="OrthoDB" id="332577at2759"/>
<evidence type="ECO:0000313" key="3">
    <source>
        <dbReference type="Proteomes" id="UP000028821"/>
    </source>
</evidence>
<evidence type="ECO:0000313" key="2">
    <source>
        <dbReference type="EMBL" id="KFH14408.1"/>
    </source>
</evidence>
<feature type="non-terminal residue" evidence="2">
    <location>
        <position position="1"/>
    </location>
</feature>
<sequence length="807" mass="87964">FVCFVFRGAASVVVNFGSRPPFSPLPFWCPMLQAHSVYAPALVSPSPHQLLVSPAEDPRASPLSAEVTLCVGTPGCGLFDFVDAWKRERETSRGRPLTEISSRALARWILLSVRAEAPKNALFDDEEAETIVACSRPDSADSGDTWTAAGLAAETVRALGRLRRGAAAPTAVGGERPFCGGDSWSWRGGSDPDSVAEPVSLCTGIPALDDLPRLKSELLLLAASSRRGDVLVVDVGNLLESRRREIARLFESPWFSRRCLLVAGPPPLPFAAKLQAKLHREQPRLRSLLRRLRRRQEEAEDAGDSSLCVGLREDLERLEEEFSEARMQPLSPTFSPTQPWTNAFVDDVPLQSLSCQPEPFSLPSAEEGFAVEVAWRESVEEAEKSFRAWRQKVADRRLCEQLQPPPWFKAQLGLWEDKCLALQEFQRATAARFSRALLHVGAESTVLPPDFDFGFADLAQVMRDGGDAGNSSVNKLLQALRSVEEHADGALLGGEPEGSLLLPSPSRVSGSSFSERLEFVTKKAEDEIASYSTNVDCRFPAHLSEGPWVPVPPVAAVGSEASSPYSAAPFSTSLLCSPSPFSSFAAARPSSLAASSSAVGQRELESGASAEAFLLQQVEGVAASSFAPDAFLERGEDAAALGASMEDIVREHQRKMEHVNKFAALAQAASPQAPGLAHAPPSHGRPSEEGRNAQVPRDGRFPLFIHFESEDWKLLEARVEIHMFLHAFAQVVKANEGRMPVEWFSLYFCLFFERPFNAEDFPSCLTLDDLFDHVSDTVGFSDEPPFVFPLLPAQTPLATFIALTTSV</sequence>
<feature type="region of interest" description="Disordered" evidence="1">
    <location>
        <begin position="673"/>
        <end position="695"/>
    </location>
</feature>
<organism evidence="2 3">
    <name type="scientific">Toxoplasma gondii MAS</name>
    <dbReference type="NCBI Taxonomy" id="943118"/>
    <lineage>
        <taxon>Eukaryota</taxon>
        <taxon>Sar</taxon>
        <taxon>Alveolata</taxon>
        <taxon>Apicomplexa</taxon>
        <taxon>Conoidasida</taxon>
        <taxon>Coccidia</taxon>
        <taxon>Eucoccidiorida</taxon>
        <taxon>Eimeriorina</taxon>
        <taxon>Sarcocystidae</taxon>
        <taxon>Toxoplasma</taxon>
    </lineage>
</organism>